<gene>
    <name evidence="5" type="primary">LOC118344888</name>
</gene>
<dbReference type="InterPro" id="IPR013126">
    <property type="entry name" value="Hsp_70_fam"/>
</dbReference>
<sequence>MADDRRMLRPAIGIDLGTTYSCVAVWQHDRVETIVNDQGNRTTPSCVAFMTDMQQYFIGDAAKNQIAMNPTNSVFDGMEPKRSRNPDQSVAYGAAVQAAIMAGTRNERVQDIVLVDVIPLSLGVESNDGIMSVVIPRNTAIPTKMERNYTTVEDNQTSILFCVYGGERTRAADNYLLGKFTLSGVPAAPRGKITVVVSFHIDINGILKVSAREKTSGVSERITITNDMRARVTEKEIINRMIKDAEIFKAEDDKYKEKAKAKGILEGYAYEMKNALEDENIRSKLEPAFKKQIEDAILHLTRWLDYVQLVEADENLIKKNLKEIKQYYDPFIAKIKQNFDNDANGILEVSSREKTSGVSDRITITNDMRARVTAEEINRMIQDAEIFNAEDEKYKEKAKAEGILEGYASEMKNAVEDGKIRSKLEPAFEKQIEDAILHLTRWLDYVQLSEADENLIKKNLKEIKQYYDPFIAKIKQHK</sequence>
<dbReference type="InterPro" id="IPR043129">
    <property type="entry name" value="ATPase_NBD"/>
</dbReference>
<dbReference type="InterPro" id="IPR018181">
    <property type="entry name" value="Heat_shock_70_CS"/>
</dbReference>
<organism evidence="4 5">
    <name type="scientific">Juglans regia</name>
    <name type="common">English walnut</name>
    <dbReference type="NCBI Taxonomy" id="51240"/>
    <lineage>
        <taxon>Eukaryota</taxon>
        <taxon>Viridiplantae</taxon>
        <taxon>Streptophyta</taxon>
        <taxon>Embryophyta</taxon>
        <taxon>Tracheophyta</taxon>
        <taxon>Spermatophyta</taxon>
        <taxon>Magnoliopsida</taxon>
        <taxon>eudicotyledons</taxon>
        <taxon>Gunneridae</taxon>
        <taxon>Pentapetalae</taxon>
        <taxon>rosids</taxon>
        <taxon>fabids</taxon>
        <taxon>Fagales</taxon>
        <taxon>Juglandaceae</taxon>
        <taxon>Juglans</taxon>
    </lineage>
</organism>
<dbReference type="AlphaFoldDB" id="A0A6P9EEK4"/>
<dbReference type="GO" id="GO:0005524">
    <property type="term" value="F:ATP binding"/>
    <property type="evidence" value="ECO:0007669"/>
    <property type="project" value="UniProtKB-KW"/>
</dbReference>
<reference evidence="5" key="1">
    <citation type="submission" date="2025-08" db="UniProtKB">
        <authorList>
            <consortium name="RefSeq"/>
        </authorList>
    </citation>
    <scope>IDENTIFICATION</scope>
    <source>
        <tissue evidence="5">Leaves</tissue>
    </source>
</reference>
<dbReference type="Gene3D" id="1.20.1270.10">
    <property type="match status" value="1"/>
</dbReference>
<keyword evidence="2" id="KW-0547">Nucleotide-binding</keyword>
<dbReference type="Gene3D" id="3.30.420.40">
    <property type="match status" value="1"/>
</dbReference>
<dbReference type="SUPFAM" id="SSF53067">
    <property type="entry name" value="Actin-like ATPase domain"/>
    <property type="match status" value="1"/>
</dbReference>
<keyword evidence="4" id="KW-1185">Reference proteome</keyword>
<dbReference type="Proteomes" id="UP000235220">
    <property type="component" value="Chromosome 16"/>
</dbReference>
<dbReference type="Gramene" id="Jr16_03440_p1">
    <property type="protein sequence ID" value="cds.Jr16_03440_p1"/>
    <property type="gene ID" value="Jr16_03440"/>
</dbReference>
<dbReference type="InterPro" id="IPR029047">
    <property type="entry name" value="HSP70_peptide-bd_sf"/>
</dbReference>
<dbReference type="FunFam" id="3.30.420.40:FF:000028">
    <property type="entry name" value="heat shock 70 kDa protein-like"/>
    <property type="match status" value="1"/>
</dbReference>
<comment type="similarity">
    <text evidence="1">Belongs to the heat shock protein 70 family.</text>
</comment>
<dbReference type="KEGG" id="jre:118344888"/>
<name>A0A6P9EEK4_JUGRE</name>
<dbReference type="Pfam" id="PF00012">
    <property type="entry name" value="HSP70"/>
    <property type="match status" value="2"/>
</dbReference>
<dbReference type="OrthoDB" id="3789372at2759"/>
<dbReference type="PROSITE" id="PS00297">
    <property type="entry name" value="HSP70_1"/>
    <property type="match status" value="1"/>
</dbReference>
<keyword evidence="3" id="KW-0067">ATP-binding</keyword>
<evidence type="ECO:0000256" key="3">
    <source>
        <dbReference type="ARBA" id="ARBA00022840"/>
    </source>
</evidence>
<dbReference type="PANTHER" id="PTHR19375">
    <property type="entry name" value="HEAT SHOCK PROTEIN 70KDA"/>
    <property type="match status" value="1"/>
</dbReference>
<dbReference type="GeneID" id="118344888"/>
<accession>A0A6P9EEK4</accession>
<dbReference type="SUPFAM" id="SSF100934">
    <property type="entry name" value="Heat shock protein 70kD (HSP70), C-terminal subdomain"/>
    <property type="match status" value="1"/>
</dbReference>
<evidence type="ECO:0000313" key="4">
    <source>
        <dbReference type="Proteomes" id="UP000235220"/>
    </source>
</evidence>
<dbReference type="SUPFAM" id="SSF100920">
    <property type="entry name" value="Heat shock protein 70kD (HSP70), peptide-binding domain"/>
    <property type="match status" value="2"/>
</dbReference>
<dbReference type="RefSeq" id="XP_035542688.1">
    <property type="nucleotide sequence ID" value="XM_035686795.1"/>
</dbReference>
<evidence type="ECO:0000256" key="2">
    <source>
        <dbReference type="ARBA" id="ARBA00022741"/>
    </source>
</evidence>
<dbReference type="InterPro" id="IPR029048">
    <property type="entry name" value="HSP70_C_sf"/>
</dbReference>
<dbReference type="GO" id="GO:0140662">
    <property type="term" value="F:ATP-dependent protein folding chaperone"/>
    <property type="evidence" value="ECO:0007669"/>
    <property type="project" value="InterPro"/>
</dbReference>
<evidence type="ECO:0000256" key="1">
    <source>
        <dbReference type="ARBA" id="ARBA00007381"/>
    </source>
</evidence>
<proteinExistence type="inferred from homology"/>
<dbReference type="Gene3D" id="2.60.34.10">
    <property type="entry name" value="Substrate Binding Domain Of DNAk, Chain A, domain 1"/>
    <property type="match status" value="2"/>
</dbReference>
<dbReference type="FunFam" id="2.60.34.10:FF:000023">
    <property type="entry name" value="70 kDa heat shock cognate protein"/>
    <property type="match status" value="1"/>
</dbReference>
<dbReference type="PRINTS" id="PR00301">
    <property type="entry name" value="HEATSHOCK70"/>
</dbReference>
<evidence type="ECO:0000313" key="5">
    <source>
        <dbReference type="RefSeq" id="XP_035542688.1"/>
    </source>
</evidence>
<protein>
    <submittedName>
        <fullName evidence="5">Heat shock 70 kDa protein 4-like</fullName>
    </submittedName>
</protein>